<sequence>MEVLGLTARTDPHESSQPAQSAAQSATSAFRVFTSAIISATAEAFRGSLPFFSMGMGMDWISI</sequence>
<evidence type="ECO:0000313" key="3">
    <source>
        <dbReference type="Proteomes" id="UP001147747"/>
    </source>
</evidence>
<protein>
    <submittedName>
        <fullName evidence="2">Uncharacterized protein</fullName>
    </submittedName>
</protein>
<name>A0A9W9VT21_9EURO</name>
<dbReference type="AlphaFoldDB" id="A0A9W9VT21"/>
<reference evidence="2" key="1">
    <citation type="submission" date="2022-12" db="EMBL/GenBank/DDBJ databases">
        <authorList>
            <person name="Petersen C."/>
        </authorList>
    </citation>
    <scope>NUCLEOTIDE SEQUENCE</scope>
    <source>
        <strain evidence="2">IBT 29677</strain>
    </source>
</reference>
<gene>
    <name evidence="2" type="ORF">N7509_011339</name>
</gene>
<comment type="caution">
    <text evidence="2">The sequence shown here is derived from an EMBL/GenBank/DDBJ whole genome shotgun (WGS) entry which is preliminary data.</text>
</comment>
<evidence type="ECO:0000256" key="1">
    <source>
        <dbReference type="SAM" id="MobiDB-lite"/>
    </source>
</evidence>
<reference evidence="2" key="2">
    <citation type="journal article" date="2023" name="IMA Fungus">
        <title>Comparative genomic study of the Penicillium genus elucidates a diverse pangenome and 15 lateral gene transfer events.</title>
        <authorList>
            <person name="Petersen C."/>
            <person name="Sorensen T."/>
            <person name="Nielsen M.R."/>
            <person name="Sondergaard T.E."/>
            <person name="Sorensen J.L."/>
            <person name="Fitzpatrick D.A."/>
            <person name="Frisvad J.C."/>
            <person name="Nielsen K.L."/>
        </authorList>
    </citation>
    <scope>NUCLEOTIDE SEQUENCE</scope>
    <source>
        <strain evidence="2">IBT 29677</strain>
    </source>
</reference>
<evidence type="ECO:0000313" key="2">
    <source>
        <dbReference type="EMBL" id="KAJ5388798.1"/>
    </source>
</evidence>
<proteinExistence type="predicted"/>
<dbReference type="Proteomes" id="UP001147747">
    <property type="component" value="Unassembled WGS sequence"/>
</dbReference>
<organism evidence="2 3">
    <name type="scientific">Penicillium cosmopolitanum</name>
    <dbReference type="NCBI Taxonomy" id="1131564"/>
    <lineage>
        <taxon>Eukaryota</taxon>
        <taxon>Fungi</taxon>
        <taxon>Dikarya</taxon>
        <taxon>Ascomycota</taxon>
        <taxon>Pezizomycotina</taxon>
        <taxon>Eurotiomycetes</taxon>
        <taxon>Eurotiomycetidae</taxon>
        <taxon>Eurotiales</taxon>
        <taxon>Aspergillaceae</taxon>
        <taxon>Penicillium</taxon>
    </lineage>
</organism>
<dbReference type="EMBL" id="JAPZBU010000009">
    <property type="protein sequence ID" value="KAJ5388798.1"/>
    <property type="molecule type" value="Genomic_DNA"/>
</dbReference>
<feature type="region of interest" description="Disordered" evidence="1">
    <location>
        <begin position="1"/>
        <end position="22"/>
    </location>
</feature>
<accession>A0A9W9VT21</accession>
<dbReference type="GeneID" id="81374956"/>
<keyword evidence="3" id="KW-1185">Reference proteome</keyword>
<dbReference type="RefSeq" id="XP_056486596.1">
    <property type="nucleotide sequence ID" value="XM_056635976.1"/>
</dbReference>